<sequence>MFDKSVLITGCDSGIGFGLCKRLVERGFYIIAICRTEAGKNNVEEVFVKFKNKENATNTDEVDQDKHSEHTSTEDVGIVTVLDITCEKSIKQLVSTYVELNKADKIPKLYAIINNAAIWRFSTLEECLVNDNSIHEEIERWKNVINTNVLGSVTTSLYFIPLLRVYKGLKPRVIFISSVLGECAIPGQCSYISSKFAIRGFHESLLHELVNNNIFSICISPGPVRNTNLFSDLDDYEADQSYRCKHTRAIKDSLRKLRNYGSSIDKVVAAVVCALESRRPKKHRNPAGTFVFRLAKFLPKLIYIKLVRFVLSNNRVLDNKLVQMPLKYIFR</sequence>
<dbReference type="Proteomes" id="UP000244803">
    <property type="component" value="Chromosome 1"/>
</dbReference>
<protein>
    <submittedName>
        <fullName evidence="1">Uncharacterized protein</fullName>
    </submittedName>
</protein>
<evidence type="ECO:0000313" key="1">
    <source>
        <dbReference type="EMBL" id="UKJ88077.2"/>
    </source>
</evidence>
<evidence type="ECO:0000313" key="2">
    <source>
        <dbReference type="Proteomes" id="UP000244803"/>
    </source>
</evidence>
<dbReference type="PANTHER" id="PTHR43313:SF1">
    <property type="entry name" value="3BETA-HYDROXYSTEROID DEHYDROGENASE DHS-16"/>
    <property type="match status" value="1"/>
</dbReference>
<dbReference type="GO" id="GO:0016491">
    <property type="term" value="F:oxidoreductase activity"/>
    <property type="evidence" value="ECO:0007669"/>
    <property type="project" value="TreeGrafter"/>
</dbReference>
<dbReference type="InterPro" id="IPR036291">
    <property type="entry name" value="NAD(P)-bd_dom_sf"/>
</dbReference>
<dbReference type="EMBL" id="CP056065">
    <property type="protein sequence ID" value="UKJ88077.2"/>
    <property type="molecule type" value="Genomic_DNA"/>
</dbReference>
<dbReference type="InterPro" id="IPR002347">
    <property type="entry name" value="SDR_fam"/>
</dbReference>
<accession>A0A976M483</accession>
<gene>
    <name evidence="1" type="ORF">MACJ_000520</name>
</gene>
<dbReference type="GO" id="GO:0008202">
    <property type="term" value="P:steroid metabolic process"/>
    <property type="evidence" value="ECO:0007669"/>
    <property type="project" value="TreeGrafter"/>
</dbReference>
<proteinExistence type="predicted"/>
<dbReference type="SUPFAM" id="SSF51735">
    <property type="entry name" value="NAD(P)-binding Rossmann-fold domains"/>
    <property type="match status" value="1"/>
</dbReference>
<dbReference type="PANTHER" id="PTHR43313">
    <property type="entry name" value="SHORT-CHAIN DEHYDROGENASE/REDUCTASE FAMILY 9C"/>
    <property type="match status" value="1"/>
</dbReference>
<name>A0A976M483_THEOR</name>
<reference evidence="1" key="1">
    <citation type="submission" date="2022-07" db="EMBL/GenBank/DDBJ databases">
        <title>Evaluation of T. orientalis genome assembly methods using nanopore sequencing and analysis of variation between genomes.</title>
        <authorList>
            <person name="Yam J."/>
            <person name="Micallef M.L."/>
            <person name="Liu M."/>
            <person name="Djordjevic S.P."/>
            <person name="Bogema D.R."/>
            <person name="Jenkins C."/>
        </authorList>
    </citation>
    <scope>NUCLEOTIDE SEQUENCE</scope>
    <source>
        <strain evidence="1">Fish Creek</strain>
    </source>
</reference>
<dbReference type="AlphaFoldDB" id="A0A976M483"/>
<dbReference type="PRINTS" id="PR00081">
    <property type="entry name" value="GDHRDH"/>
</dbReference>
<dbReference type="Pfam" id="PF00106">
    <property type="entry name" value="adh_short"/>
    <property type="match status" value="2"/>
</dbReference>
<dbReference type="Gene3D" id="3.40.50.720">
    <property type="entry name" value="NAD(P)-binding Rossmann-like Domain"/>
    <property type="match status" value="1"/>
</dbReference>
<dbReference type="OrthoDB" id="1274115at2759"/>
<organism evidence="1 2">
    <name type="scientific">Theileria orientalis</name>
    <dbReference type="NCBI Taxonomy" id="68886"/>
    <lineage>
        <taxon>Eukaryota</taxon>
        <taxon>Sar</taxon>
        <taxon>Alveolata</taxon>
        <taxon>Apicomplexa</taxon>
        <taxon>Aconoidasida</taxon>
        <taxon>Piroplasmida</taxon>
        <taxon>Theileriidae</taxon>
        <taxon>Theileria</taxon>
    </lineage>
</organism>